<dbReference type="AlphaFoldDB" id="A0AAE0MVZ0"/>
<dbReference type="GO" id="GO:0000408">
    <property type="term" value="C:EKC/KEOPS complex"/>
    <property type="evidence" value="ECO:0007669"/>
    <property type="project" value="TreeGrafter"/>
</dbReference>
<evidence type="ECO:0000256" key="1">
    <source>
        <dbReference type="ARBA" id="ARBA00007073"/>
    </source>
</evidence>
<dbReference type="RefSeq" id="XP_062686357.1">
    <property type="nucleotide sequence ID" value="XM_062823301.1"/>
</dbReference>
<dbReference type="GeneID" id="87860455"/>
<accession>A0AAE0MVZ0</accession>
<dbReference type="InterPro" id="IPR015419">
    <property type="entry name" value="CTAG/Pcc1"/>
</dbReference>
<comment type="caution">
    <text evidence="2">The sequence shown here is derived from an EMBL/GenBank/DDBJ whole genome shotgun (WGS) entry which is preliminary data.</text>
</comment>
<name>A0AAE0MVZ0_9PEZI</name>
<dbReference type="FunFam" id="3.30.310.50:FF:000011">
    <property type="entry name" value="Transcription factor Pcc1"/>
    <property type="match status" value="1"/>
</dbReference>
<comment type="similarity">
    <text evidence="1">Belongs to the CTAG/PCC1 family.</text>
</comment>
<sequence>MATDDNFPCSLTLQVPFPDARLASVALQALRVDKELSGLVKRELSTVASPGSEYAGETVLQVDYKATTNRMLRVAVNSFMDSLALVLEVQEEMDVDVIESEKASN</sequence>
<reference evidence="2" key="2">
    <citation type="submission" date="2023-06" db="EMBL/GenBank/DDBJ databases">
        <authorList>
            <consortium name="Lawrence Berkeley National Laboratory"/>
            <person name="Haridas S."/>
            <person name="Hensen N."/>
            <person name="Bonometti L."/>
            <person name="Westerberg I."/>
            <person name="Brannstrom I.O."/>
            <person name="Guillou S."/>
            <person name="Cros-Aarteil S."/>
            <person name="Calhoun S."/>
            <person name="Kuo A."/>
            <person name="Mondo S."/>
            <person name="Pangilinan J."/>
            <person name="Riley R."/>
            <person name="Labutti K."/>
            <person name="Andreopoulos B."/>
            <person name="Lipzen A."/>
            <person name="Chen C."/>
            <person name="Yanf M."/>
            <person name="Daum C."/>
            <person name="Ng V."/>
            <person name="Clum A."/>
            <person name="Steindorff A."/>
            <person name="Ohm R."/>
            <person name="Martin F."/>
            <person name="Silar P."/>
            <person name="Natvig D."/>
            <person name="Lalanne C."/>
            <person name="Gautier V."/>
            <person name="Ament-Velasquez S.L."/>
            <person name="Kruys A."/>
            <person name="Hutchinson M.I."/>
            <person name="Powell A.J."/>
            <person name="Barry K."/>
            <person name="Miller A.N."/>
            <person name="Grigoriev I.V."/>
            <person name="Debuchy R."/>
            <person name="Gladieux P."/>
            <person name="Thoren M.H."/>
            <person name="Johannesson H."/>
        </authorList>
    </citation>
    <scope>NUCLEOTIDE SEQUENCE</scope>
    <source>
        <strain evidence="2">CBS 560.94</strain>
    </source>
</reference>
<reference evidence="2" key="1">
    <citation type="journal article" date="2023" name="Mol. Phylogenet. Evol.">
        <title>Genome-scale phylogeny and comparative genomics of the fungal order Sordariales.</title>
        <authorList>
            <person name="Hensen N."/>
            <person name="Bonometti L."/>
            <person name="Westerberg I."/>
            <person name="Brannstrom I.O."/>
            <person name="Guillou S."/>
            <person name="Cros-Aarteil S."/>
            <person name="Calhoun S."/>
            <person name="Haridas S."/>
            <person name="Kuo A."/>
            <person name="Mondo S."/>
            <person name="Pangilinan J."/>
            <person name="Riley R."/>
            <person name="LaButti K."/>
            <person name="Andreopoulos B."/>
            <person name="Lipzen A."/>
            <person name="Chen C."/>
            <person name="Yan M."/>
            <person name="Daum C."/>
            <person name="Ng V."/>
            <person name="Clum A."/>
            <person name="Steindorff A."/>
            <person name="Ohm R.A."/>
            <person name="Martin F."/>
            <person name="Silar P."/>
            <person name="Natvig D.O."/>
            <person name="Lalanne C."/>
            <person name="Gautier V."/>
            <person name="Ament-Velasquez S.L."/>
            <person name="Kruys A."/>
            <person name="Hutchinson M.I."/>
            <person name="Powell A.J."/>
            <person name="Barry K."/>
            <person name="Miller A.N."/>
            <person name="Grigoriev I.V."/>
            <person name="Debuchy R."/>
            <person name="Gladieux P."/>
            <person name="Hiltunen Thoren M."/>
            <person name="Johannesson H."/>
        </authorList>
    </citation>
    <scope>NUCLEOTIDE SEQUENCE</scope>
    <source>
        <strain evidence="2">CBS 560.94</strain>
    </source>
</reference>
<dbReference type="Gene3D" id="3.30.310.50">
    <property type="entry name" value="Alpha-D-phosphohexomutase, C-terminal domain"/>
    <property type="match status" value="1"/>
</dbReference>
<protein>
    <submittedName>
        <fullName evidence="2">Transcription factor Pcc1</fullName>
    </submittedName>
</protein>
<dbReference type="EMBL" id="JAUEPP010000001">
    <property type="protein sequence ID" value="KAK3354979.1"/>
    <property type="molecule type" value="Genomic_DNA"/>
</dbReference>
<evidence type="ECO:0000313" key="2">
    <source>
        <dbReference type="EMBL" id="KAK3354979.1"/>
    </source>
</evidence>
<keyword evidence="3" id="KW-1185">Reference proteome</keyword>
<dbReference type="PANTHER" id="PTHR31283:SF5">
    <property type="entry name" value="EKC_KEOPS COMPLEX SUBUNIT LAGE3"/>
    <property type="match status" value="1"/>
</dbReference>
<evidence type="ECO:0000313" key="3">
    <source>
        <dbReference type="Proteomes" id="UP001278500"/>
    </source>
</evidence>
<dbReference type="GO" id="GO:0070525">
    <property type="term" value="P:tRNA threonylcarbamoyladenosine metabolic process"/>
    <property type="evidence" value="ECO:0007669"/>
    <property type="project" value="TreeGrafter"/>
</dbReference>
<dbReference type="Pfam" id="PF09341">
    <property type="entry name" value="Pcc1"/>
    <property type="match status" value="1"/>
</dbReference>
<gene>
    <name evidence="2" type="ORF">B0H65DRAFT_31116</name>
</gene>
<dbReference type="PANTHER" id="PTHR31283">
    <property type="entry name" value="EKC/KEOPS COMPLEX SUBUNIT PCC1 FAMILY MEMBER"/>
    <property type="match status" value="1"/>
</dbReference>
<dbReference type="Proteomes" id="UP001278500">
    <property type="component" value="Unassembled WGS sequence"/>
</dbReference>
<organism evidence="2 3">
    <name type="scientific">Neurospora tetraspora</name>
    <dbReference type="NCBI Taxonomy" id="94610"/>
    <lineage>
        <taxon>Eukaryota</taxon>
        <taxon>Fungi</taxon>
        <taxon>Dikarya</taxon>
        <taxon>Ascomycota</taxon>
        <taxon>Pezizomycotina</taxon>
        <taxon>Sordariomycetes</taxon>
        <taxon>Sordariomycetidae</taxon>
        <taxon>Sordariales</taxon>
        <taxon>Sordariaceae</taxon>
        <taxon>Neurospora</taxon>
    </lineage>
</organism>
<proteinExistence type="inferred from homology"/>